<organism evidence="8 9">
    <name type="scientific">Haemonchus contortus</name>
    <name type="common">Barber pole worm</name>
    <dbReference type="NCBI Taxonomy" id="6289"/>
    <lineage>
        <taxon>Eukaryota</taxon>
        <taxon>Metazoa</taxon>
        <taxon>Ecdysozoa</taxon>
        <taxon>Nematoda</taxon>
        <taxon>Chromadorea</taxon>
        <taxon>Rhabditida</taxon>
        <taxon>Rhabditina</taxon>
        <taxon>Rhabditomorpha</taxon>
        <taxon>Strongyloidea</taxon>
        <taxon>Trichostrongylidae</taxon>
        <taxon>Haemonchus</taxon>
    </lineage>
</organism>
<proteinExistence type="predicted"/>
<feature type="region of interest" description="Disordered" evidence="6">
    <location>
        <begin position="474"/>
        <end position="498"/>
    </location>
</feature>
<keyword evidence="7" id="KW-0812">Transmembrane</keyword>
<evidence type="ECO:0000256" key="5">
    <source>
        <dbReference type="ARBA" id="ARBA00023180"/>
    </source>
</evidence>
<dbReference type="OrthoDB" id="2019572at2759"/>
<dbReference type="InterPro" id="IPR003406">
    <property type="entry name" value="Glyco_trans_14"/>
</dbReference>
<dbReference type="WBParaSite" id="HCON_00162500-00001">
    <property type="protein sequence ID" value="HCON_00162500-00001"/>
    <property type="gene ID" value="HCON_00162500"/>
</dbReference>
<dbReference type="GO" id="GO:0016020">
    <property type="term" value="C:membrane"/>
    <property type="evidence" value="ECO:0007669"/>
    <property type="project" value="UniProtKB-SubCell"/>
</dbReference>
<keyword evidence="7" id="KW-1133">Transmembrane helix</keyword>
<evidence type="ECO:0000256" key="1">
    <source>
        <dbReference type="ARBA" id="ARBA00004606"/>
    </source>
</evidence>
<dbReference type="Pfam" id="PF02485">
    <property type="entry name" value="Branch"/>
    <property type="match status" value="1"/>
</dbReference>
<evidence type="ECO:0000313" key="8">
    <source>
        <dbReference type="Proteomes" id="UP000025227"/>
    </source>
</evidence>
<sequence length="690" mass="78855">MALTKNSTFKAFALLLIKVAVILYGATIIFWISTEYYYRSFIKICEERNKSTEVSSNDDYHYYEKDLLKAVQHYGQLLGVRFPRNARTSHIDCGRLLHEDKQSGHVKGLASSRVELSDQNRSMSCEDIRARVLPPKPLQTLQFGVAHARIVYESYELIEEELRSSYHPQNVFCYAIDYKAKEDFTQKIEKLSKCLPNVLVPTTRYSIGRTGINGTRAHYECLKALMGYTGWEYVMLMQNYDIMIKSVYETVSILQKLGGANDVHVRPCESYRYNSSMKWDVQSLKFFRNEKDMKPTQRNASLTFARGAAHATLSRAAVNWMVNTVDLTKTFEQLDLNVLGVDEVLIPTLQVSDSLDMPGRFTAECVQKGKVIGFITRVETWSYDNSPECRSKHYRHSVCVYGIEDFAWLTKYPKLMANKMMPSFDYGAVDCMHELLFNRTYLGQVDQVWNLTIYETQPYACHPTDMVPMRKPITDESKGSEPIVLPTTPSDPFSDRRPTQPTLPVLLPLLPILLTTRPSTITMSTRTISTTTTILTTDASSSLPTFTRRTLAPTTSTISPGEDLTVKWTCSSALVQIETNYDWDPDRTKIYRDLLDKNLSLLQKNSGKSLNQFGRLLRKAAKVELGDRQLYGEAFFLPKIEQPCDELKEFVRKAVSYSKDIPRAIVACRCETAVEIYKVKPQQPSMFEII</sequence>
<dbReference type="Proteomes" id="UP000025227">
    <property type="component" value="Unplaced"/>
</dbReference>
<keyword evidence="8" id="KW-1185">Reference proteome</keyword>
<comment type="subcellular location">
    <subcellularLocation>
        <location evidence="1">Membrane</location>
        <topology evidence="1">Single-pass type II membrane protein</topology>
    </subcellularLocation>
</comment>
<evidence type="ECO:0000256" key="4">
    <source>
        <dbReference type="ARBA" id="ARBA00023136"/>
    </source>
</evidence>
<dbReference type="InterPro" id="IPR035126">
    <property type="entry name" value="SCVP"/>
</dbReference>
<keyword evidence="5" id="KW-0325">Glycoprotein</keyword>
<evidence type="ECO:0000256" key="6">
    <source>
        <dbReference type="SAM" id="MobiDB-lite"/>
    </source>
</evidence>
<evidence type="ECO:0000313" key="9">
    <source>
        <dbReference type="WBParaSite" id="HCON_00162500-00001"/>
    </source>
</evidence>
<feature type="transmembrane region" description="Helical" evidence="7">
    <location>
        <begin position="12"/>
        <end position="32"/>
    </location>
</feature>
<dbReference type="PANTHER" id="PTHR46671">
    <property type="entry name" value="PROTEIN CBG11221"/>
    <property type="match status" value="1"/>
</dbReference>
<keyword evidence="2" id="KW-0328">Glycosyltransferase</keyword>
<reference evidence="9" key="1">
    <citation type="submission" date="2020-12" db="UniProtKB">
        <authorList>
            <consortium name="WormBaseParasite"/>
        </authorList>
    </citation>
    <scope>IDENTIFICATION</scope>
    <source>
        <strain evidence="9">MHco3</strain>
    </source>
</reference>
<accession>A0A7I4YZP8</accession>
<evidence type="ECO:0000256" key="2">
    <source>
        <dbReference type="ARBA" id="ARBA00022676"/>
    </source>
</evidence>
<evidence type="ECO:0000256" key="3">
    <source>
        <dbReference type="ARBA" id="ARBA00022679"/>
    </source>
</evidence>
<dbReference type="AlphaFoldDB" id="A0A7I4YZP8"/>
<dbReference type="Pfam" id="PF17619">
    <property type="entry name" value="SCVP"/>
    <property type="match status" value="1"/>
</dbReference>
<dbReference type="PANTHER" id="PTHR46671:SF7">
    <property type="entry name" value="CORE-2_I-BRANCHING ENZYME"/>
    <property type="match status" value="1"/>
</dbReference>
<dbReference type="GO" id="GO:0016757">
    <property type="term" value="F:glycosyltransferase activity"/>
    <property type="evidence" value="ECO:0007669"/>
    <property type="project" value="UniProtKB-KW"/>
</dbReference>
<name>A0A7I4YZP8_HAECO</name>
<keyword evidence="3" id="KW-0808">Transferase</keyword>
<evidence type="ECO:0000256" key="7">
    <source>
        <dbReference type="SAM" id="Phobius"/>
    </source>
</evidence>
<keyword evidence="4 7" id="KW-0472">Membrane</keyword>
<protein>
    <submittedName>
        <fullName evidence="9">PBPe domain-containing protein</fullName>
    </submittedName>
</protein>